<dbReference type="EMBL" id="FQXR01000010">
    <property type="protein sequence ID" value="SHI09868.1"/>
    <property type="molecule type" value="Genomic_DNA"/>
</dbReference>
<accession>A0A1M5YDF2</accession>
<evidence type="ECO:0000259" key="2">
    <source>
        <dbReference type="Pfam" id="PF07282"/>
    </source>
</evidence>
<proteinExistence type="predicted"/>
<name>A0A1M5YDF2_9FIRM</name>
<dbReference type="STRING" id="1123281.SAMN02745180_02130"/>
<organism evidence="3 4">
    <name type="scientific">Sporanaerobacter acetigenes DSM 13106</name>
    <dbReference type="NCBI Taxonomy" id="1123281"/>
    <lineage>
        <taxon>Bacteria</taxon>
        <taxon>Bacillati</taxon>
        <taxon>Bacillota</taxon>
        <taxon>Tissierellia</taxon>
        <taxon>Tissierellales</taxon>
        <taxon>Sporanaerobacteraceae</taxon>
        <taxon>Sporanaerobacter</taxon>
    </lineage>
</organism>
<gene>
    <name evidence="3" type="ORF">SAMN02745180_02130</name>
</gene>
<dbReference type="Pfam" id="PF07282">
    <property type="entry name" value="Cas12f1-like_TNB"/>
    <property type="match status" value="1"/>
</dbReference>
<dbReference type="InterPro" id="IPR010095">
    <property type="entry name" value="Cas12f1-like_TNB"/>
</dbReference>
<feature type="domain" description="Cas12f1-like TNB" evidence="2">
    <location>
        <begin position="162"/>
        <end position="226"/>
    </location>
</feature>
<keyword evidence="4" id="KW-1185">Reference proteome</keyword>
<dbReference type="RefSeq" id="WP_143147159.1">
    <property type="nucleotide sequence ID" value="NZ_FQXR01000010.1"/>
</dbReference>
<dbReference type="GO" id="GO:0003677">
    <property type="term" value="F:DNA binding"/>
    <property type="evidence" value="ECO:0007669"/>
    <property type="project" value="UniProtKB-KW"/>
</dbReference>
<sequence length="274" mass="32409">FRLCKQQGNKFYAIFCIERKDIDKKEINKWIAIDQNHKNFFVAIDNTGVSYEFEKLPQIKYWDKVIDEIKSKRDLCSRKSKLIETETGKSYYLPSKRWTKLNNALDNAYHKRREQIKSSCYSIANWVAKNYDYVAIGDYTPSLNTATYDNMHRSMLNQEIIGEFRNILKWVMERSGKHYSKVDEKDTTKTCCICGNKEKKDSQIREFTCQKCKTKLSRDINSSVNIAKKDKLLSGSDYVDWDLYNSTYTAKWNFKKSKILFTGHTLEKSNIWMN</sequence>
<protein>
    <submittedName>
        <fullName evidence="3">Putative transposase DNA-binding domain-containing protein</fullName>
    </submittedName>
</protein>
<dbReference type="OrthoDB" id="1704597at2"/>
<dbReference type="AlphaFoldDB" id="A0A1M5YDF2"/>
<feature type="non-terminal residue" evidence="3">
    <location>
        <position position="1"/>
    </location>
</feature>
<keyword evidence="1 3" id="KW-0238">DNA-binding</keyword>
<evidence type="ECO:0000313" key="3">
    <source>
        <dbReference type="EMBL" id="SHI09868.1"/>
    </source>
</evidence>
<evidence type="ECO:0000256" key="1">
    <source>
        <dbReference type="ARBA" id="ARBA00023125"/>
    </source>
</evidence>
<dbReference type="Proteomes" id="UP000184389">
    <property type="component" value="Unassembled WGS sequence"/>
</dbReference>
<reference evidence="3 4" key="1">
    <citation type="submission" date="2016-11" db="EMBL/GenBank/DDBJ databases">
        <authorList>
            <person name="Jaros S."/>
            <person name="Januszkiewicz K."/>
            <person name="Wedrychowicz H."/>
        </authorList>
    </citation>
    <scope>NUCLEOTIDE SEQUENCE [LARGE SCALE GENOMIC DNA]</scope>
    <source>
        <strain evidence="3 4">DSM 13106</strain>
    </source>
</reference>
<evidence type="ECO:0000313" key="4">
    <source>
        <dbReference type="Proteomes" id="UP000184389"/>
    </source>
</evidence>